<evidence type="ECO:0000313" key="3">
    <source>
        <dbReference type="Proteomes" id="UP000197138"/>
    </source>
</evidence>
<dbReference type="PANTHER" id="PTHR31711:SF2">
    <property type="entry name" value="ARGININE_GLUTAMATE-RICH 1 PROTEIN"/>
    <property type="match status" value="1"/>
</dbReference>
<gene>
    <name evidence="2" type="ORF">CDL15_Pgr013887</name>
</gene>
<feature type="region of interest" description="Disordered" evidence="1">
    <location>
        <begin position="1"/>
        <end position="44"/>
    </location>
</feature>
<dbReference type="Proteomes" id="UP000197138">
    <property type="component" value="Unassembled WGS sequence"/>
</dbReference>
<feature type="region of interest" description="Disordered" evidence="1">
    <location>
        <begin position="182"/>
        <end position="275"/>
    </location>
</feature>
<dbReference type="Pfam" id="PF15346">
    <property type="entry name" value="ARGLU"/>
    <property type="match status" value="1"/>
</dbReference>
<evidence type="ECO:0008006" key="4">
    <source>
        <dbReference type="Google" id="ProtNLM"/>
    </source>
</evidence>
<dbReference type="GO" id="GO:0005654">
    <property type="term" value="C:nucleoplasm"/>
    <property type="evidence" value="ECO:0007669"/>
    <property type="project" value="TreeGrafter"/>
</dbReference>
<dbReference type="PANTHER" id="PTHR31711">
    <property type="entry name" value="ARGININE AND GLUTAMATE-RICH PROTEIN 1"/>
    <property type="match status" value="1"/>
</dbReference>
<feature type="compositionally biased region" description="Basic residues" evidence="1">
    <location>
        <begin position="23"/>
        <end position="32"/>
    </location>
</feature>
<feature type="compositionally biased region" description="Basic and acidic residues" evidence="1">
    <location>
        <begin position="182"/>
        <end position="257"/>
    </location>
</feature>
<protein>
    <recommendedName>
        <fullName evidence="4">Arginine and glutamate-rich protein 1</fullName>
    </recommendedName>
</protein>
<feature type="compositionally biased region" description="Polar residues" evidence="1">
    <location>
        <begin position="263"/>
        <end position="275"/>
    </location>
</feature>
<dbReference type="GO" id="GO:0005739">
    <property type="term" value="C:mitochondrion"/>
    <property type="evidence" value="ECO:0007669"/>
    <property type="project" value="TreeGrafter"/>
</dbReference>
<reference evidence="3" key="1">
    <citation type="journal article" date="2017" name="Plant J.">
        <title>The pomegranate (Punica granatum L.) genome and the genomics of punicalagin biosynthesis.</title>
        <authorList>
            <person name="Qin G."/>
            <person name="Xu C."/>
            <person name="Ming R."/>
            <person name="Tang H."/>
            <person name="Guyot R."/>
            <person name="Kramer E.M."/>
            <person name="Hu Y."/>
            <person name="Yi X."/>
            <person name="Qi Y."/>
            <person name="Xu X."/>
            <person name="Gao Z."/>
            <person name="Pan H."/>
            <person name="Jian J."/>
            <person name="Tian Y."/>
            <person name="Yue Z."/>
            <person name="Xu Y."/>
        </authorList>
    </citation>
    <scope>NUCLEOTIDE SEQUENCE [LARGE SCALE GENOMIC DNA]</scope>
    <source>
        <strain evidence="3">cv. Dabenzi</strain>
    </source>
</reference>
<evidence type="ECO:0000313" key="2">
    <source>
        <dbReference type="EMBL" id="OWM69426.1"/>
    </source>
</evidence>
<accession>A0A218W9U4</accession>
<dbReference type="InterPro" id="IPR033371">
    <property type="entry name" value="ARGLU1"/>
</dbReference>
<comment type="caution">
    <text evidence="2">The sequence shown here is derived from an EMBL/GenBank/DDBJ whole genome shotgun (WGS) entry which is preliminary data.</text>
</comment>
<dbReference type="GO" id="GO:0045296">
    <property type="term" value="F:cadherin binding"/>
    <property type="evidence" value="ECO:0007669"/>
    <property type="project" value="TreeGrafter"/>
</dbReference>
<proteinExistence type="predicted"/>
<name>A0A218W9U4_PUNGR</name>
<dbReference type="EMBL" id="MTKT01004864">
    <property type="protein sequence ID" value="OWM69426.1"/>
    <property type="molecule type" value="Genomic_DNA"/>
</dbReference>
<organism evidence="2 3">
    <name type="scientific">Punica granatum</name>
    <name type="common">Pomegranate</name>
    <dbReference type="NCBI Taxonomy" id="22663"/>
    <lineage>
        <taxon>Eukaryota</taxon>
        <taxon>Viridiplantae</taxon>
        <taxon>Streptophyta</taxon>
        <taxon>Embryophyta</taxon>
        <taxon>Tracheophyta</taxon>
        <taxon>Spermatophyta</taxon>
        <taxon>Magnoliopsida</taxon>
        <taxon>eudicotyledons</taxon>
        <taxon>Gunneridae</taxon>
        <taxon>Pentapetalae</taxon>
        <taxon>rosids</taxon>
        <taxon>malvids</taxon>
        <taxon>Myrtales</taxon>
        <taxon>Lythraceae</taxon>
        <taxon>Punica</taxon>
    </lineage>
</organism>
<evidence type="ECO:0000256" key="1">
    <source>
        <dbReference type="SAM" id="MobiDB-lite"/>
    </source>
</evidence>
<sequence length="275" mass="31960">MARSISRSPSYRRRHSPSPVGRRSSRRSRRDRSRSPYSNSHSSVELNLKDAKFTFIAEEEVARAPHVAEEVALHLIGGAGQDPRRPGATEGREVLADPCPHHPSPPILALPLLNARMLQHEAELKLLEEETAQRLEEAIRKNVEERLKSEEVNTEIARRIEEGRAKLLADVAAQLEKEKGAALMEARRKEEQARREREELDRMLEENRRRVEESQRREAQEAARKEEERQRELELIQRQKEEAARRKRLEEEEERAKQRSLLVKNQSRSKMSFGL</sequence>
<dbReference type="AlphaFoldDB" id="A0A218W9U4"/>